<dbReference type="GO" id="GO:0022625">
    <property type="term" value="C:cytosolic large ribosomal subunit"/>
    <property type="evidence" value="ECO:0007669"/>
    <property type="project" value="TreeGrafter"/>
</dbReference>
<feature type="domain" description="Large ribosomal subunit protein bL25 L25" evidence="7">
    <location>
        <begin position="6"/>
        <end position="91"/>
    </location>
</feature>
<dbReference type="SUPFAM" id="SSF50715">
    <property type="entry name" value="Ribosomal protein L25-like"/>
    <property type="match status" value="1"/>
</dbReference>
<keyword evidence="2 5" id="KW-0694">RNA-binding</keyword>
<organism evidence="9 10">
    <name type="scientific">Cryptosporangium arvum DSM 44712</name>
    <dbReference type="NCBI Taxonomy" id="927661"/>
    <lineage>
        <taxon>Bacteria</taxon>
        <taxon>Bacillati</taxon>
        <taxon>Actinomycetota</taxon>
        <taxon>Actinomycetes</taxon>
        <taxon>Cryptosporangiales</taxon>
        <taxon>Cryptosporangiaceae</taxon>
        <taxon>Cryptosporangium</taxon>
    </lineage>
</organism>
<dbReference type="Pfam" id="PF01386">
    <property type="entry name" value="Ribosomal_L25p"/>
    <property type="match status" value="1"/>
</dbReference>
<dbReference type="InterPro" id="IPR011035">
    <property type="entry name" value="Ribosomal_bL25/Gln-tRNA_synth"/>
</dbReference>
<evidence type="ECO:0000256" key="1">
    <source>
        <dbReference type="ARBA" id="ARBA00022730"/>
    </source>
</evidence>
<dbReference type="RefSeq" id="WP_035848695.1">
    <property type="nucleotide sequence ID" value="NZ_KK073874.1"/>
</dbReference>
<evidence type="ECO:0000313" key="9">
    <source>
        <dbReference type="EMBL" id="EXG79924.1"/>
    </source>
</evidence>
<dbReference type="EMBL" id="JFBT01000001">
    <property type="protein sequence ID" value="EXG79924.1"/>
    <property type="molecule type" value="Genomic_DNA"/>
</dbReference>
<feature type="region of interest" description="Disordered" evidence="6">
    <location>
        <begin position="187"/>
        <end position="207"/>
    </location>
</feature>
<dbReference type="Gene3D" id="2.40.240.10">
    <property type="entry name" value="Ribosomal Protein L25, Chain P"/>
    <property type="match status" value="1"/>
</dbReference>
<evidence type="ECO:0000313" key="10">
    <source>
        <dbReference type="Proteomes" id="UP000021053"/>
    </source>
</evidence>
<evidence type="ECO:0000259" key="7">
    <source>
        <dbReference type="Pfam" id="PF01386"/>
    </source>
</evidence>
<comment type="subunit">
    <text evidence="5">Part of the 50S ribosomal subunit; part of the 5S rRNA/L5/L18/L25 subcomplex. Contacts the 5S rRNA. Binds to the 5S rRNA independently of L5 and L18.</text>
</comment>
<dbReference type="InterPro" id="IPR037121">
    <property type="entry name" value="Ribosomal_bL25_C"/>
</dbReference>
<dbReference type="PATRIC" id="fig|927661.3.peg.960"/>
<name>A0A010ZML9_9ACTN</name>
<reference evidence="9 10" key="1">
    <citation type="submission" date="2013-07" db="EMBL/GenBank/DDBJ databases">
        <authorList>
            <consortium name="DOE Joint Genome Institute"/>
            <person name="Eisen J."/>
            <person name="Huntemann M."/>
            <person name="Han J."/>
            <person name="Chen A."/>
            <person name="Kyrpides N."/>
            <person name="Mavromatis K."/>
            <person name="Markowitz V."/>
            <person name="Palaniappan K."/>
            <person name="Ivanova N."/>
            <person name="Schaumberg A."/>
            <person name="Pati A."/>
            <person name="Liolios K."/>
            <person name="Nordberg H.P."/>
            <person name="Cantor M.N."/>
            <person name="Hua S.X."/>
            <person name="Woyke T."/>
        </authorList>
    </citation>
    <scope>NUCLEOTIDE SEQUENCE [LARGE SCALE GENOMIC DNA]</scope>
    <source>
        <strain evidence="9 10">DSM 44712</strain>
    </source>
</reference>
<dbReference type="GO" id="GO:0006412">
    <property type="term" value="P:translation"/>
    <property type="evidence" value="ECO:0007669"/>
    <property type="project" value="UniProtKB-UniRule"/>
</dbReference>
<dbReference type="Gene3D" id="2.170.120.20">
    <property type="entry name" value="Ribosomal protein L25, beta domain"/>
    <property type="match status" value="1"/>
</dbReference>
<comment type="function">
    <text evidence="5">This is one of the proteins that binds to the 5S RNA in the ribosome where it forms part of the central protuberance.</text>
</comment>
<dbReference type="OrthoDB" id="5242980at2"/>
<dbReference type="HOGENOM" id="CLU_075939_1_0_11"/>
<evidence type="ECO:0000256" key="6">
    <source>
        <dbReference type="SAM" id="MobiDB-lite"/>
    </source>
</evidence>
<feature type="compositionally biased region" description="Basic and acidic residues" evidence="6">
    <location>
        <begin position="196"/>
        <end position="207"/>
    </location>
</feature>
<dbReference type="GO" id="GO:0008097">
    <property type="term" value="F:5S rRNA binding"/>
    <property type="evidence" value="ECO:0007669"/>
    <property type="project" value="InterPro"/>
</dbReference>
<dbReference type="NCBIfam" id="TIGR00731">
    <property type="entry name" value="bL25_bact_ctc"/>
    <property type="match status" value="1"/>
</dbReference>
<feature type="domain" description="Large ribosomal subunit protein bL25 beta" evidence="8">
    <location>
        <begin position="99"/>
        <end position="178"/>
    </location>
</feature>
<dbReference type="AlphaFoldDB" id="A0A010ZML9"/>
<keyword evidence="4 5" id="KW-0687">Ribonucleoprotein</keyword>
<dbReference type="InterPro" id="IPR020930">
    <property type="entry name" value="Ribosomal_uL5_bac-type"/>
</dbReference>
<dbReference type="HAMAP" id="MF_01334">
    <property type="entry name" value="Ribosomal_bL25_CTC"/>
    <property type="match status" value="1"/>
</dbReference>
<evidence type="ECO:0000256" key="4">
    <source>
        <dbReference type="ARBA" id="ARBA00023274"/>
    </source>
</evidence>
<comment type="caution">
    <text evidence="9">The sequence shown here is derived from an EMBL/GenBank/DDBJ whole genome shotgun (WGS) entry which is preliminary data.</text>
</comment>
<feature type="region of interest" description="Disordered" evidence="6">
    <location>
        <begin position="1"/>
        <end position="22"/>
    </location>
</feature>
<accession>A0A010ZML9</accession>
<evidence type="ECO:0000256" key="2">
    <source>
        <dbReference type="ARBA" id="ARBA00022884"/>
    </source>
</evidence>
<dbReference type="PANTHER" id="PTHR33284">
    <property type="entry name" value="RIBOSOMAL PROTEIN L25/GLN-TRNA SYNTHETASE, ANTI-CODON-BINDING DOMAIN-CONTAINING PROTEIN"/>
    <property type="match status" value="1"/>
</dbReference>
<proteinExistence type="inferred from homology"/>
<comment type="similarity">
    <text evidence="5">Belongs to the bacterial ribosomal protein bL25 family. CTC subfamily.</text>
</comment>
<dbReference type="Pfam" id="PF14693">
    <property type="entry name" value="Ribosomal_TL5_C"/>
    <property type="match status" value="1"/>
</dbReference>
<evidence type="ECO:0000256" key="5">
    <source>
        <dbReference type="HAMAP-Rule" id="MF_01334"/>
    </source>
</evidence>
<dbReference type="NCBIfam" id="NF004131">
    <property type="entry name" value="PRK05618.2-1"/>
    <property type="match status" value="1"/>
</dbReference>
<dbReference type="CDD" id="cd00495">
    <property type="entry name" value="Ribosomal_L25_TL5_CTC"/>
    <property type="match status" value="1"/>
</dbReference>
<dbReference type="GO" id="GO:0003735">
    <property type="term" value="F:structural constituent of ribosome"/>
    <property type="evidence" value="ECO:0007669"/>
    <property type="project" value="InterPro"/>
</dbReference>
<feature type="compositionally biased region" description="Basic and acidic residues" evidence="6">
    <location>
        <begin position="1"/>
        <end position="14"/>
    </location>
</feature>
<dbReference type="InterPro" id="IPR029751">
    <property type="entry name" value="Ribosomal_L25_dom"/>
</dbReference>
<dbReference type="InterPro" id="IPR020056">
    <property type="entry name" value="Rbsml_bL25/Gln-tRNA_synth_N"/>
</dbReference>
<keyword evidence="10" id="KW-1185">Reference proteome</keyword>
<dbReference type="Proteomes" id="UP000021053">
    <property type="component" value="Unassembled WGS sequence"/>
</dbReference>
<keyword evidence="1 5" id="KW-0699">rRNA-binding</keyword>
<dbReference type="PANTHER" id="PTHR33284:SF1">
    <property type="entry name" value="RIBOSOMAL PROTEIN L25_GLN-TRNA SYNTHETASE, ANTI-CODON-BINDING DOMAIN-CONTAINING PROTEIN"/>
    <property type="match status" value="1"/>
</dbReference>
<evidence type="ECO:0000256" key="3">
    <source>
        <dbReference type="ARBA" id="ARBA00022980"/>
    </source>
</evidence>
<sequence length="207" mass="21849">MSEVRIAAEPRTEFGKGGARRTRRAGKIPAVLYGHGQAPRHIALPAREFTNAIKHGANTLLTIEVDGGKELALAKAVQRDPIKQSIDHVDLLLVRKGEKVTVELAVVLAGEVERGGRVNQDLTSLTVEAEATNIPDGVEVNIDGLQIGHQLLAKDVALPKGVTLITDPEAAVVGVVAQQSAAQAEAEIEAAEAEAGIERDEKQTADA</sequence>
<dbReference type="InterPro" id="IPR020057">
    <property type="entry name" value="Ribosomal_bL25_b-dom"/>
</dbReference>
<keyword evidence="3 5" id="KW-0689">Ribosomal protein</keyword>
<evidence type="ECO:0000259" key="8">
    <source>
        <dbReference type="Pfam" id="PF14693"/>
    </source>
</evidence>
<gene>
    <name evidence="5" type="primary">rplY</name>
    <name evidence="5" type="synonym">ctc</name>
    <name evidence="9" type="ORF">CryarDRAFT_0977</name>
</gene>
<dbReference type="InterPro" id="IPR001021">
    <property type="entry name" value="Ribosomal_bL25_long"/>
</dbReference>
<protein>
    <recommendedName>
        <fullName evidence="5">Large ribosomal subunit protein bL25</fullName>
    </recommendedName>
    <alternativeName>
        <fullName evidence="5">General stress protein CTC</fullName>
    </alternativeName>
</protein>